<evidence type="ECO:0000256" key="1">
    <source>
        <dbReference type="SAM" id="MobiDB-lite"/>
    </source>
</evidence>
<gene>
    <name evidence="2" type="ORF">CCAM_LOCUS1585</name>
</gene>
<evidence type="ECO:0000313" key="3">
    <source>
        <dbReference type="Proteomes" id="UP000595140"/>
    </source>
</evidence>
<dbReference type="Proteomes" id="UP000595140">
    <property type="component" value="Unassembled WGS sequence"/>
</dbReference>
<evidence type="ECO:0000313" key="2">
    <source>
        <dbReference type="EMBL" id="VFQ59809.1"/>
    </source>
</evidence>
<dbReference type="AlphaFoldDB" id="A0A484KA75"/>
<reference evidence="2 3" key="1">
    <citation type="submission" date="2018-04" db="EMBL/GenBank/DDBJ databases">
        <authorList>
            <person name="Vogel A."/>
        </authorList>
    </citation>
    <scope>NUCLEOTIDE SEQUENCE [LARGE SCALE GENOMIC DNA]</scope>
</reference>
<organism evidence="2 3">
    <name type="scientific">Cuscuta campestris</name>
    <dbReference type="NCBI Taxonomy" id="132261"/>
    <lineage>
        <taxon>Eukaryota</taxon>
        <taxon>Viridiplantae</taxon>
        <taxon>Streptophyta</taxon>
        <taxon>Embryophyta</taxon>
        <taxon>Tracheophyta</taxon>
        <taxon>Spermatophyta</taxon>
        <taxon>Magnoliopsida</taxon>
        <taxon>eudicotyledons</taxon>
        <taxon>Gunneridae</taxon>
        <taxon>Pentapetalae</taxon>
        <taxon>asterids</taxon>
        <taxon>lamiids</taxon>
        <taxon>Solanales</taxon>
        <taxon>Convolvulaceae</taxon>
        <taxon>Cuscuteae</taxon>
        <taxon>Cuscuta</taxon>
        <taxon>Cuscuta subgen. Grammica</taxon>
        <taxon>Cuscuta sect. Cleistogrammica</taxon>
    </lineage>
</organism>
<keyword evidence="3" id="KW-1185">Reference proteome</keyword>
<dbReference type="EMBL" id="OOIL02000049">
    <property type="protein sequence ID" value="VFQ59809.1"/>
    <property type="molecule type" value="Genomic_DNA"/>
</dbReference>
<sequence length="102" mass="11638">MFYNILPRPSISSSKPFLSDPQPREQLLQVQLRSLELEVGLEVFPRPGKFVDDGRHLEGLADAYFFFIALIEDYRKLLSLGDNRFAVDQRKRGTSNLPTPTG</sequence>
<accession>A0A484KA75</accession>
<name>A0A484KA75_9ASTE</name>
<protein>
    <submittedName>
        <fullName evidence="2">Uncharacterized protein</fullName>
    </submittedName>
</protein>
<feature type="region of interest" description="Disordered" evidence="1">
    <location>
        <begin position="1"/>
        <end position="22"/>
    </location>
</feature>
<proteinExistence type="predicted"/>